<dbReference type="Pfam" id="PF00072">
    <property type="entry name" value="Response_reg"/>
    <property type="match status" value="1"/>
</dbReference>
<dbReference type="PANTHER" id="PTHR43047">
    <property type="entry name" value="TWO-COMPONENT HISTIDINE PROTEIN KINASE"/>
    <property type="match status" value="1"/>
</dbReference>
<dbReference type="Gene3D" id="3.40.50.2300">
    <property type="match status" value="2"/>
</dbReference>
<dbReference type="Proteomes" id="UP000318878">
    <property type="component" value="Unassembled WGS sequence"/>
</dbReference>
<keyword evidence="4 9" id="KW-0808">Transferase</keyword>
<evidence type="ECO:0000256" key="3">
    <source>
        <dbReference type="ARBA" id="ARBA00022553"/>
    </source>
</evidence>
<comment type="caution">
    <text evidence="9">The sequence shown here is derived from an EMBL/GenBank/DDBJ whole genome shotgun (WGS) entry which is preliminary data.</text>
</comment>
<comment type="catalytic activity">
    <reaction evidence="1">
        <text>ATP + protein L-histidine = ADP + protein N-phospho-L-histidine.</text>
        <dbReference type="EC" id="2.7.13.3"/>
    </reaction>
</comment>
<evidence type="ECO:0000259" key="8">
    <source>
        <dbReference type="PROSITE" id="PS50110"/>
    </source>
</evidence>
<dbReference type="InterPro" id="IPR036890">
    <property type="entry name" value="HATPase_C_sf"/>
</dbReference>
<dbReference type="Gene3D" id="1.10.287.130">
    <property type="match status" value="1"/>
</dbReference>
<dbReference type="SMART" id="SM00448">
    <property type="entry name" value="REC"/>
    <property type="match status" value="2"/>
</dbReference>
<proteinExistence type="predicted"/>
<dbReference type="Gene3D" id="3.30.565.10">
    <property type="entry name" value="Histidine kinase-like ATPase, C-terminal domain"/>
    <property type="match status" value="1"/>
</dbReference>
<dbReference type="InterPro" id="IPR003661">
    <property type="entry name" value="HisK_dim/P_dom"/>
</dbReference>
<dbReference type="SUPFAM" id="SSF55874">
    <property type="entry name" value="ATPase domain of HSP90 chaperone/DNA topoisomerase II/histidine kinase"/>
    <property type="match status" value="1"/>
</dbReference>
<dbReference type="InterPro" id="IPR005467">
    <property type="entry name" value="His_kinase_dom"/>
</dbReference>
<protein>
    <recommendedName>
        <fullName evidence="2">histidine kinase</fullName>
        <ecNumber evidence="2">2.7.13.3</ecNumber>
    </recommendedName>
</protein>
<keyword evidence="10" id="KW-1185">Reference proteome</keyword>
<dbReference type="SMART" id="SM00388">
    <property type="entry name" value="HisKA"/>
    <property type="match status" value="1"/>
</dbReference>
<dbReference type="InterPro" id="IPR001789">
    <property type="entry name" value="Sig_transdc_resp-reg_receiver"/>
</dbReference>
<evidence type="ECO:0000256" key="1">
    <source>
        <dbReference type="ARBA" id="ARBA00000085"/>
    </source>
</evidence>
<feature type="domain" description="Response regulatory" evidence="8">
    <location>
        <begin position="14"/>
        <end position="130"/>
    </location>
</feature>
<dbReference type="Pfam" id="PF02518">
    <property type="entry name" value="HATPase_c"/>
    <property type="match status" value="1"/>
</dbReference>
<dbReference type="GO" id="GO:0005886">
    <property type="term" value="C:plasma membrane"/>
    <property type="evidence" value="ECO:0007669"/>
    <property type="project" value="TreeGrafter"/>
</dbReference>
<dbReference type="GO" id="GO:0009927">
    <property type="term" value="F:histidine phosphotransfer kinase activity"/>
    <property type="evidence" value="ECO:0007669"/>
    <property type="project" value="TreeGrafter"/>
</dbReference>
<dbReference type="SUPFAM" id="SSF52172">
    <property type="entry name" value="CheY-like"/>
    <property type="match status" value="2"/>
</dbReference>
<dbReference type="SUPFAM" id="SSF47384">
    <property type="entry name" value="Homodimeric domain of signal transducing histidine kinase"/>
    <property type="match status" value="1"/>
</dbReference>
<sequence>MNQEVPSIDQRVVRLLLLEDDDADFAAVKRQLDRGSINFDVSRVDTVRQACSQLKKRQYDVVLVDLTLPDSSGVDTVECLAEHTQQTILLVVTGLEDDDLEQEILRRGVCGYFVKREVQGKSILRVIQHALQYERFVRQHLALVDHLRGQQKSMEVLARRLREENKLLKEAHELRIQEEATNFNHLVNHVSKEVVAMLAIESAQSSRAKSEFLLASCQELKTSLESVLAVHDHLVRSALTDQQRALVDASLASSTTLLRMVGEIIQIAQVETGSTQAKPFPCDLSGVIKEVGASAYSLLRSKDISLKWSWDDRFAQVVQCDGQIVRQILVQLLSNAIKFTTQGRIDIRGTTMARDCNGGRIRISVLDTGVGVPAELLEELQAAFAQGRLSGLPTHMKSSLGLSLAFQLVRLLGGEMGVESVRWKGSHFWCDIPVHDLPNDSHRRLNPPRRPQIKRPHFLKLVGNGEDTPVTSTKRHVLVAHPNRPLQLYLTEQLHQLGYTSDVAKDGNEVLAMLRRKEFDILMVDCKLPTYDVFSIAGRVTQLVSQTDNEQPPKIIAMSDRMTLEGADLADYENIDALASIPMEIGKLRATLEECLAREFS</sequence>
<feature type="domain" description="Histidine kinase" evidence="7">
    <location>
        <begin position="215"/>
        <end position="436"/>
    </location>
</feature>
<evidence type="ECO:0000256" key="5">
    <source>
        <dbReference type="ARBA" id="ARBA00022777"/>
    </source>
</evidence>
<accession>A0A5C5V9E6</accession>
<organism evidence="9 10">
    <name type="scientific">Blastopirellula retiformator</name>
    <dbReference type="NCBI Taxonomy" id="2527970"/>
    <lineage>
        <taxon>Bacteria</taxon>
        <taxon>Pseudomonadati</taxon>
        <taxon>Planctomycetota</taxon>
        <taxon>Planctomycetia</taxon>
        <taxon>Pirellulales</taxon>
        <taxon>Pirellulaceae</taxon>
        <taxon>Blastopirellula</taxon>
    </lineage>
</organism>
<dbReference type="EMBL" id="SJPF01000002">
    <property type="protein sequence ID" value="TWT34650.1"/>
    <property type="molecule type" value="Genomic_DNA"/>
</dbReference>
<dbReference type="PROSITE" id="PS50109">
    <property type="entry name" value="HIS_KIN"/>
    <property type="match status" value="1"/>
</dbReference>
<dbReference type="InterPro" id="IPR036097">
    <property type="entry name" value="HisK_dim/P_sf"/>
</dbReference>
<evidence type="ECO:0000256" key="4">
    <source>
        <dbReference type="ARBA" id="ARBA00022679"/>
    </source>
</evidence>
<keyword evidence="3 6" id="KW-0597">Phosphoprotein</keyword>
<dbReference type="RefSeq" id="WP_186767554.1">
    <property type="nucleotide sequence ID" value="NZ_SJPF01000002.1"/>
</dbReference>
<feature type="modified residue" description="4-aspartylphosphate" evidence="6">
    <location>
        <position position="65"/>
    </location>
</feature>
<evidence type="ECO:0000256" key="6">
    <source>
        <dbReference type="PROSITE-ProRule" id="PRU00169"/>
    </source>
</evidence>
<feature type="modified residue" description="4-aspartylphosphate" evidence="6">
    <location>
        <position position="525"/>
    </location>
</feature>
<evidence type="ECO:0000313" key="9">
    <source>
        <dbReference type="EMBL" id="TWT34650.1"/>
    </source>
</evidence>
<dbReference type="PROSITE" id="PS50110">
    <property type="entry name" value="RESPONSE_REGULATORY"/>
    <property type="match status" value="2"/>
</dbReference>
<keyword evidence="5" id="KW-0418">Kinase</keyword>
<dbReference type="InterPro" id="IPR003594">
    <property type="entry name" value="HATPase_dom"/>
</dbReference>
<gene>
    <name evidence="9" type="primary">evgS_2</name>
    <name evidence="9" type="ORF">Enr8_20630</name>
</gene>
<evidence type="ECO:0000313" key="10">
    <source>
        <dbReference type="Proteomes" id="UP000318878"/>
    </source>
</evidence>
<name>A0A5C5V9E6_9BACT</name>
<dbReference type="CDD" id="cd00156">
    <property type="entry name" value="REC"/>
    <property type="match status" value="1"/>
</dbReference>
<dbReference type="InterPro" id="IPR004358">
    <property type="entry name" value="Sig_transdc_His_kin-like_C"/>
</dbReference>
<dbReference type="InterPro" id="IPR011006">
    <property type="entry name" value="CheY-like_superfamily"/>
</dbReference>
<dbReference type="SMART" id="SM00387">
    <property type="entry name" value="HATPase_c"/>
    <property type="match status" value="1"/>
</dbReference>
<dbReference type="PANTHER" id="PTHR43047:SF72">
    <property type="entry name" value="OSMOSENSING HISTIDINE PROTEIN KINASE SLN1"/>
    <property type="match status" value="1"/>
</dbReference>
<dbReference type="GO" id="GO:0000155">
    <property type="term" value="F:phosphorelay sensor kinase activity"/>
    <property type="evidence" value="ECO:0007669"/>
    <property type="project" value="InterPro"/>
</dbReference>
<feature type="domain" description="Response regulatory" evidence="8">
    <location>
        <begin position="476"/>
        <end position="596"/>
    </location>
</feature>
<dbReference type="PRINTS" id="PR00344">
    <property type="entry name" value="BCTRLSENSOR"/>
</dbReference>
<dbReference type="EC" id="2.7.13.3" evidence="2"/>
<reference evidence="9 10" key="1">
    <citation type="submission" date="2019-02" db="EMBL/GenBank/DDBJ databases">
        <title>Deep-cultivation of Planctomycetes and their phenomic and genomic characterization uncovers novel biology.</title>
        <authorList>
            <person name="Wiegand S."/>
            <person name="Jogler M."/>
            <person name="Boedeker C."/>
            <person name="Pinto D."/>
            <person name="Vollmers J."/>
            <person name="Rivas-Marin E."/>
            <person name="Kohn T."/>
            <person name="Peeters S.H."/>
            <person name="Heuer A."/>
            <person name="Rast P."/>
            <person name="Oberbeckmann S."/>
            <person name="Bunk B."/>
            <person name="Jeske O."/>
            <person name="Meyerdierks A."/>
            <person name="Storesund J.E."/>
            <person name="Kallscheuer N."/>
            <person name="Luecker S."/>
            <person name="Lage O.M."/>
            <person name="Pohl T."/>
            <person name="Merkel B.J."/>
            <person name="Hornburger P."/>
            <person name="Mueller R.-W."/>
            <person name="Bruemmer F."/>
            <person name="Labrenz M."/>
            <person name="Spormann A.M."/>
            <person name="Op Den Camp H."/>
            <person name="Overmann J."/>
            <person name="Amann R."/>
            <person name="Jetten M.S.M."/>
            <person name="Mascher T."/>
            <person name="Medema M.H."/>
            <person name="Devos D.P."/>
            <person name="Kaster A.-K."/>
            <person name="Ovreas L."/>
            <person name="Rohde M."/>
            <person name="Galperin M.Y."/>
            <person name="Jogler C."/>
        </authorList>
    </citation>
    <scope>NUCLEOTIDE SEQUENCE [LARGE SCALE GENOMIC DNA]</scope>
    <source>
        <strain evidence="9 10">Enr8</strain>
    </source>
</reference>
<evidence type="ECO:0000259" key="7">
    <source>
        <dbReference type="PROSITE" id="PS50109"/>
    </source>
</evidence>
<evidence type="ECO:0000256" key="2">
    <source>
        <dbReference type="ARBA" id="ARBA00012438"/>
    </source>
</evidence>
<dbReference type="AlphaFoldDB" id="A0A5C5V9E6"/>